<keyword evidence="1" id="KW-0472">Membrane</keyword>
<geneLocation type="mitochondrion" evidence="2"/>
<dbReference type="EMBL" id="MT108937">
    <property type="protein sequence ID" value="QJQ26889.1"/>
    <property type="molecule type" value="Genomic_DNA"/>
</dbReference>
<feature type="transmembrane region" description="Helical" evidence="1">
    <location>
        <begin position="46"/>
        <end position="67"/>
    </location>
</feature>
<feature type="transmembrane region" description="Helical" evidence="1">
    <location>
        <begin position="79"/>
        <end position="97"/>
    </location>
</feature>
<protein>
    <submittedName>
        <fullName evidence="2">NADH dehydrogenase subunit 6</fullName>
    </submittedName>
</protein>
<keyword evidence="2" id="KW-0496">Mitochondrion</keyword>
<name>A0A6M4AFM9_OSERU</name>
<accession>A0A6M4AFM9</accession>
<proteinExistence type="predicted"/>
<sequence>MLSSLFILVILSASFLFPMMSTPLLQGLIILSTALLITGLVVNMSSWYAIILFLIYISGMLVTFAYFSASSHNKSMNQTPAMPMLAIILMSSVMVFLKPVSLNLHFFQSNMNSNYLLFFPMNSSIIVLLVSLLFFIMILVVSITSSNNGPMRPFMSYV</sequence>
<dbReference type="EMBL" id="MT108936">
    <property type="protein sequence ID" value="QJQ26876.1"/>
    <property type="molecule type" value="Genomic_DNA"/>
</dbReference>
<keyword evidence="1" id="KW-1133">Transmembrane helix</keyword>
<feature type="transmembrane region" description="Helical" evidence="1">
    <location>
        <begin position="117"/>
        <end position="143"/>
    </location>
</feature>
<reference evidence="2" key="1">
    <citation type="submission" date="2020-02" db="EMBL/GenBank/DDBJ databases">
        <title>The mitochondrial genome of the bone-eating worm Osedax rubiplumus (Annelida, Siboglinidae).</title>
        <authorList>
            <person name="Zhou Y.-D."/>
            <person name="Li Y.-N."/>
            <person name="Cheng H."/>
            <person name="Halanych K.M."/>
            <person name="Wang C.-S."/>
        </authorList>
    </citation>
    <scope>NUCLEOTIDE SEQUENCE</scope>
</reference>
<evidence type="ECO:0000313" key="2">
    <source>
        <dbReference type="EMBL" id="QJQ26876.1"/>
    </source>
</evidence>
<gene>
    <name evidence="2" type="primary">nad6</name>
</gene>
<dbReference type="AlphaFoldDB" id="A0A6M4AFM9"/>
<evidence type="ECO:0000256" key="1">
    <source>
        <dbReference type="SAM" id="Phobius"/>
    </source>
</evidence>
<keyword evidence="1" id="KW-0812">Transmembrane</keyword>
<organism evidence="2">
    <name type="scientific">Osedax rubiplumus</name>
    <name type="common">Bone-eating worm</name>
    <name type="synonym">Polychaete worm</name>
    <dbReference type="NCBI Taxonomy" id="283784"/>
    <lineage>
        <taxon>Eukaryota</taxon>
        <taxon>Metazoa</taxon>
        <taxon>Spiralia</taxon>
        <taxon>Lophotrochozoa</taxon>
        <taxon>Annelida</taxon>
        <taxon>Polychaeta</taxon>
        <taxon>Sedentaria</taxon>
        <taxon>Canalipalpata</taxon>
        <taxon>Sabellida</taxon>
        <taxon>Siboglinidae</taxon>
        <taxon>Osedax</taxon>
    </lineage>
</organism>